<dbReference type="AlphaFoldDB" id="A0A9P7ELW6"/>
<evidence type="ECO:0000256" key="1">
    <source>
        <dbReference type="SAM" id="MobiDB-lite"/>
    </source>
</evidence>
<evidence type="ECO:0000313" key="3">
    <source>
        <dbReference type="Proteomes" id="UP000807769"/>
    </source>
</evidence>
<dbReference type="Proteomes" id="UP000807769">
    <property type="component" value="Unassembled WGS sequence"/>
</dbReference>
<dbReference type="GeneID" id="64628133"/>
<feature type="region of interest" description="Disordered" evidence="1">
    <location>
        <begin position="1"/>
        <end position="21"/>
    </location>
</feature>
<gene>
    <name evidence="2" type="ORF">BJ212DRAFT_1314316</name>
</gene>
<proteinExistence type="predicted"/>
<feature type="compositionally biased region" description="Polar residues" evidence="1">
    <location>
        <begin position="12"/>
        <end position="21"/>
    </location>
</feature>
<dbReference type="EMBL" id="JABBWG010000002">
    <property type="protein sequence ID" value="KAG1825483.1"/>
    <property type="molecule type" value="Genomic_DNA"/>
</dbReference>
<evidence type="ECO:0000313" key="2">
    <source>
        <dbReference type="EMBL" id="KAG1825483.1"/>
    </source>
</evidence>
<comment type="caution">
    <text evidence="2">The sequence shown here is derived from an EMBL/GenBank/DDBJ whole genome shotgun (WGS) entry which is preliminary data.</text>
</comment>
<protein>
    <submittedName>
        <fullName evidence="2">Uncharacterized protein</fullName>
    </submittedName>
</protein>
<keyword evidence="3" id="KW-1185">Reference proteome</keyword>
<organism evidence="2 3">
    <name type="scientific">Suillus subaureus</name>
    <dbReference type="NCBI Taxonomy" id="48587"/>
    <lineage>
        <taxon>Eukaryota</taxon>
        <taxon>Fungi</taxon>
        <taxon>Dikarya</taxon>
        <taxon>Basidiomycota</taxon>
        <taxon>Agaricomycotina</taxon>
        <taxon>Agaricomycetes</taxon>
        <taxon>Agaricomycetidae</taxon>
        <taxon>Boletales</taxon>
        <taxon>Suillineae</taxon>
        <taxon>Suillaceae</taxon>
        <taxon>Suillus</taxon>
    </lineage>
</organism>
<name>A0A9P7ELW6_9AGAM</name>
<dbReference type="RefSeq" id="XP_041198736.1">
    <property type="nucleotide sequence ID" value="XM_041334116.1"/>
</dbReference>
<sequence>MLPSQLLPTHYQPKTSNQRPHVQLTSFLPAQPTPMSLRHLGVQPSIQPQTYL</sequence>
<accession>A0A9P7ELW6</accession>
<reference evidence="2" key="1">
    <citation type="journal article" date="2020" name="New Phytol.">
        <title>Comparative genomics reveals dynamic genome evolution in host specialist ectomycorrhizal fungi.</title>
        <authorList>
            <person name="Lofgren L.A."/>
            <person name="Nguyen N.H."/>
            <person name="Vilgalys R."/>
            <person name="Ruytinx J."/>
            <person name="Liao H.L."/>
            <person name="Branco S."/>
            <person name="Kuo A."/>
            <person name="LaButti K."/>
            <person name="Lipzen A."/>
            <person name="Andreopoulos W."/>
            <person name="Pangilinan J."/>
            <person name="Riley R."/>
            <person name="Hundley H."/>
            <person name="Na H."/>
            <person name="Barry K."/>
            <person name="Grigoriev I.V."/>
            <person name="Stajich J.E."/>
            <person name="Kennedy P.G."/>
        </authorList>
    </citation>
    <scope>NUCLEOTIDE SEQUENCE</scope>
    <source>
        <strain evidence="2">MN1</strain>
    </source>
</reference>